<reference evidence="1 2" key="1">
    <citation type="submission" date="2020-02" db="EMBL/GenBank/DDBJ databases">
        <title>Draft genome sequence of Haematococcus lacustris strain NIES-144.</title>
        <authorList>
            <person name="Morimoto D."/>
            <person name="Nakagawa S."/>
            <person name="Yoshida T."/>
            <person name="Sawayama S."/>
        </authorList>
    </citation>
    <scope>NUCLEOTIDE SEQUENCE [LARGE SCALE GENOMIC DNA]</scope>
    <source>
        <strain evidence="1 2">NIES-144</strain>
    </source>
</reference>
<dbReference type="AlphaFoldDB" id="A0A699ZRC3"/>
<keyword evidence="2" id="KW-1185">Reference proteome</keyword>
<feature type="non-terminal residue" evidence="1">
    <location>
        <position position="1"/>
    </location>
</feature>
<dbReference type="SUPFAM" id="SSF53335">
    <property type="entry name" value="S-adenosyl-L-methionine-dependent methyltransferases"/>
    <property type="match status" value="1"/>
</dbReference>
<dbReference type="EMBL" id="BLLF01002757">
    <property type="protein sequence ID" value="GFH25233.1"/>
    <property type="molecule type" value="Genomic_DNA"/>
</dbReference>
<evidence type="ECO:0000313" key="2">
    <source>
        <dbReference type="Proteomes" id="UP000485058"/>
    </source>
</evidence>
<accession>A0A699ZRC3</accession>
<comment type="caution">
    <text evidence="1">The sequence shown here is derived from an EMBL/GenBank/DDBJ whole genome shotgun (WGS) entry which is preliminary data.</text>
</comment>
<name>A0A699ZRC3_HAELA</name>
<feature type="non-terminal residue" evidence="1">
    <location>
        <position position="80"/>
    </location>
</feature>
<dbReference type="Proteomes" id="UP000485058">
    <property type="component" value="Unassembled WGS sequence"/>
</dbReference>
<organism evidence="1 2">
    <name type="scientific">Haematococcus lacustris</name>
    <name type="common">Green alga</name>
    <name type="synonym">Haematococcus pluvialis</name>
    <dbReference type="NCBI Taxonomy" id="44745"/>
    <lineage>
        <taxon>Eukaryota</taxon>
        <taxon>Viridiplantae</taxon>
        <taxon>Chlorophyta</taxon>
        <taxon>core chlorophytes</taxon>
        <taxon>Chlorophyceae</taxon>
        <taxon>CS clade</taxon>
        <taxon>Chlamydomonadales</taxon>
        <taxon>Haematococcaceae</taxon>
        <taxon>Haematococcus</taxon>
    </lineage>
</organism>
<gene>
    <name evidence="1" type="ORF">HaLaN_23164</name>
</gene>
<dbReference type="InterPro" id="IPR029063">
    <property type="entry name" value="SAM-dependent_MTases_sf"/>
</dbReference>
<protein>
    <submittedName>
        <fullName evidence="1">Uncharacterized protein</fullName>
    </submittedName>
</protein>
<proteinExistence type="predicted"/>
<sequence length="80" mass="8859">EVTAVELVERCQQFTRPKQALRRGLEGKVLHWVTADLVQPLQPPLLGAQFDALLDCALFVALGTSDRPQYLANLAAMCRP</sequence>
<evidence type="ECO:0000313" key="1">
    <source>
        <dbReference type="EMBL" id="GFH25233.1"/>
    </source>
</evidence>
<dbReference type="Gene3D" id="3.40.50.150">
    <property type="entry name" value="Vaccinia Virus protein VP39"/>
    <property type="match status" value="1"/>
</dbReference>